<feature type="domain" description="DUF6469" evidence="2">
    <location>
        <begin position="45"/>
        <end position="125"/>
    </location>
</feature>
<dbReference type="PANTHER" id="PTHR10887">
    <property type="entry name" value="DNA2/NAM7 HELICASE FAMILY"/>
    <property type="match status" value="1"/>
</dbReference>
<dbReference type="PANTHER" id="PTHR10887:SF522">
    <property type="entry name" value="P-LOOP CONTAINING NUCLEOSIDE TRIPHOSPHATE HYDROLASES SUPERFAMILY PROTEIN"/>
    <property type="match status" value="1"/>
</dbReference>
<dbReference type="InterPro" id="IPR027417">
    <property type="entry name" value="P-loop_NTPase"/>
</dbReference>
<organism evidence="3 4">
    <name type="scientific">Punica granatum</name>
    <name type="common">Pomegranate</name>
    <dbReference type="NCBI Taxonomy" id="22663"/>
    <lineage>
        <taxon>Eukaryota</taxon>
        <taxon>Viridiplantae</taxon>
        <taxon>Streptophyta</taxon>
        <taxon>Embryophyta</taxon>
        <taxon>Tracheophyta</taxon>
        <taxon>Spermatophyta</taxon>
        <taxon>Magnoliopsida</taxon>
        <taxon>eudicotyledons</taxon>
        <taxon>Gunneridae</taxon>
        <taxon>Pentapetalae</taxon>
        <taxon>rosids</taxon>
        <taxon>malvids</taxon>
        <taxon>Myrtales</taxon>
        <taxon>Lythraceae</taxon>
        <taxon>Punica</taxon>
    </lineage>
</organism>
<gene>
    <name evidence="3" type="ORF">CRG98_046005</name>
</gene>
<dbReference type="GO" id="GO:0004386">
    <property type="term" value="F:helicase activity"/>
    <property type="evidence" value="ECO:0007669"/>
    <property type="project" value="InterPro"/>
</dbReference>
<dbReference type="InterPro" id="IPR041677">
    <property type="entry name" value="DNA2/NAM7_AAA_11"/>
</dbReference>
<keyword evidence="4" id="KW-1185">Reference proteome</keyword>
<name>A0A2I0HPV2_PUNGR</name>
<feature type="domain" description="DNA2/NAM7 helicase helicase" evidence="1">
    <location>
        <begin position="257"/>
        <end position="303"/>
    </location>
</feature>
<dbReference type="InterPro" id="IPR045529">
    <property type="entry name" value="DUF6469"/>
</dbReference>
<dbReference type="Pfam" id="PF20073">
    <property type="entry name" value="DUF6469"/>
    <property type="match status" value="1"/>
</dbReference>
<dbReference type="Pfam" id="PF13086">
    <property type="entry name" value="AAA_11"/>
    <property type="match status" value="2"/>
</dbReference>
<comment type="caution">
    <text evidence="3">The sequence shown here is derived from an EMBL/GenBank/DDBJ whole genome shotgun (WGS) entry which is preliminary data.</text>
</comment>
<dbReference type="EMBL" id="PGOL01006540">
    <property type="protein sequence ID" value="PKI33603.1"/>
    <property type="molecule type" value="Genomic_DNA"/>
</dbReference>
<dbReference type="SUPFAM" id="SSF52540">
    <property type="entry name" value="P-loop containing nucleoside triphosphate hydrolases"/>
    <property type="match status" value="1"/>
</dbReference>
<evidence type="ECO:0000259" key="2">
    <source>
        <dbReference type="Pfam" id="PF20073"/>
    </source>
</evidence>
<protein>
    <recommendedName>
        <fullName evidence="5">DNA2/NAM7 helicase helicase domain-containing protein</fullName>
    </recommendedName>
</protein>
<evidence type="ECO:0000313" key="4">
    <source>
        <dbReference type="Proteomes" id="UP000233551"/>
    </source>
</evidence>
<accession>A0A2I0HPV2</accession>
<reference evidence="3 4" key="1">
    <citation type="submission" date="2017-11" db="EMBL/GenBank/DDBJ databases">
        <title>De-novo sequencing of pomegranate (Punica granatum L.) genome.</title>
        <authorList>
            <person name="Akparov Z."/>
            <person name="Amiraslanov A."/>
            <person name="Hajiyeva S."/>
            <person name="Abbasov M."/>
            <person name="Kaur K."/>
            <person name="Hamwieh A."/>
            <person name="Solovyev V."/>
            <person name="Salamov A."/>
            <person name="Braich B."/>
            <person name="Kosarev P."/>
            <person name="Mahmoud A."/>
            <person name="Hajiyev E."/>
            <person name="Babayeva S."/>
            <person name="Izzatullayeva V."/>
            <person name="Mammadov A."/>
            <person name="Mammadov A."/>
            <person name="Sharifova S."/>
            <person name="Ojaghi J."/>
            <person name="Eynullazada K."/>
            <person name="Bayramov B."/>
            <person name="Abdulazimova A."/>
            <person name="Shahmuradov I."/>
        </authorList>
    </citation>
    <scope>NUCLEOTIDE SEQUENCE [LARGE SCALE GENOMIC DNA]</scope>
    <source>
        <strain evidence="4">cv. AG2017</strain>
        <tissue evidence="3">Leaf</tissue>
    </source>
</reference>
<dbReference type="InterPro" id="IPR045055">
    <property type="entry name" value="DNA2/NAM7-like"/>
</dbReference>
<dbReference type="AlphaFoldDB" id="A0A2I0HPV2"/>
<evidence type="ECO:0000259" key="1">
    <source>
        <dbReference type="Pfam" id="PF13086"/>
    </source>
</evidence>
<proteinExistence type="predicted"/>
<dbReference type="STRING" id="22663.A0A2I0HPV2"/>
<sequence>MGLVFFAKKVEEVVEGAEGSRWRRPPAMAINNELNDIVFSWSIEDILNENLYKNQRMGRTWAFASVTKISDDESEGDFASVYFKVVTWKKMGDIKLEERQLFAISLGVNLTTHIRIWTALHLSRNWNVLKEVLCTDSSGEEECSLCTVPSDDFCRENLTGNLLNHLNESQAEAILTCLRKIRCRHKPVLELIWGPPGTGKTKVTAIMLLSLLRMKRRTVVCAPTNVAVIEIASRLVHLMRGSASLGDVLLFGNKERLKPPQLLVINEAAQMKECESVIPLQLLGLRHAILVGDDRQLPAVVMSDNKWRVAHEYMKGRKLLDNSFIGRYPQFKPARHNGQFAGAMLDYWRKLSLIQCDTEKLDSSRHNVYTTWFQCPEKDDFKKGQTKKKLERKSCFAYKIRDHGKILRFTILRPSTDSR</sequence>
<feature type="domain" description="DNA2/NAM7 helicase helicase" evidence="1">
    <location>
        <begin position="165"/>
        <end position="237"/>
    </location>
</feature>
<evidence type="ECO:0000313" key="3">
    <source>
        <dbReference type="EMBL" id="PKI33603.1"/>
    </source>
</evidence>
<dbReference type="Gene3D" id="3.40.50.300">
    <property type="entry name" value="P-loop containing nucleotide triphosphate hydrolases"/>
    <property type="match status" value="1"/>
</dbReference>
<evidence type="ECO:0008006" key="5">
    <source>
        <dbReference type="Google" id="ProtNLM"/>
    </source>
</evidence>
<dbReference type="Proteomes" id="UP000233551">
    <property type="component" value="Unassembled WGS sequence"/>
</dbReference>